<name>A0ABN8JBN7_9HYPH</name>
<organism evidence="2 3">
    <name type="scientific">Mesorhizobium escarrei</name>
    <dbReference type="NCBI Taxonomy" id="666018"/>
    <lineage>
        <taxon>Bacteria</taxon>
        <taxon>Pseudomonadati</taxon>
        <taxon>Pseudomonadota</taxon>
        <taxon>Alphaproteobacteria</taxon>
        <taxon>Hyphomicrobiales</taxon>
        <taxon>Phyllobacteriaceae</taxon>
        <taxon>Mesorhizobium</taxon>
    </lineage>
</organism>
<sequence length="137" mass="14607">MAVTEDEFERAEKRMASLREAGHAVSARYDRRAARIVVNLNTGVQVAFPVRLAEGLADASPGDLAEIEISPAGLGLHWPKLDVDVYVPAMLQGVFGSRQWMAAQLGAAGGRARSRAKGAASRENGRKGGRPRKLANG</sequence>
<evidence type="ECO:0008006" key="4">
    <source>
        <dbReference type="Google" id="ProtNLM"/>
    </source>
</evidence>
<feature type="compositionally biased region" description="Basic residues" evidence="1">
    <location>
        <begin position="127"/>
        <end position="137"/>
    </location>
</feature>
<keyword evidence="3" id="KW-1185">Reference proteome</keyword>
<dbReference type="Proteomes" id="UP001153050">
    <property type="component" value="Unassembled WGS sequence"/>
</dbReference>
<feature type="region of interest" description="Disordered" evidence="1">
    <location>
        <begin position="109"/>
        <end position="137"/>
    </location>
</feature>
<dbReference type="EMBL" id="CAKXZT010000013">
    <property type="protein sequence ID" value="CAH2395505.1"/>
    <property type="molecule type" value="Genomic_DNA"/>
</dbReference>
<accession>A0ABN8JBN7</accession>
<protein>
    <recommendedName>
        <fullName evidence="4">DUF2442 domain-containing protein</fullName>
    </recommendedName>
</protein>
<evidence type="ECO:0000313" key="3">
    <source>
        <dbReference type="Proteomes" id="UP001153050"/>
    </source>
</evidence>
<dbReference type="Gene3D" id="3.30.2020.40">
    <property type="entry name" value="Uncharacterised protein PF10387, DUF2442"/>
    <property type="match status" value="1"/>
</dbReference>
<dbReference type="Pfam" id="PF10387">
    <property type="entry name" value="DUF2442"/>
    <property type="match status" value="1"/>
</dbReference>
<reference evidence="2 3" key="1">
    <citation type="submission" date="2022-03" db="EMBL/GenBank/DDBJ databases">
        <authorList>
            <person name="Brunel B."/>
        </authorList>
    </citation>
    <scope>NUCLEOTIDE SEQUENCE [LARGE SCALE GENOMIC DNA]</scope>
    <source>
        <strain evidence="2">STM5069sample</strain>
    </source>
</reference>
<gene>
    <name evidence="2" type="ORF">MES5069_110055</name>
</gene>
<dbReference type="InterPro" id="IPR018841">
    <property type="entry name" value="DUF2442"/>
</dbReference>
<proteinExistence type="predicted"/>
<evidence type="ECO:0000256" key="1">
    <source>
        <dbReference type="SAM" id="MobiDB-lite"/>
    </source>
</evidence>
<comment type="caution">
    <text evidence="2">The sequence shown here is derived from an EMBL/GenBank/DDBJ whole genome shotgun (WGS) entry which is preliminary data.</text>
</comment>
<dbReference type="RefSeq" id="WP_254016505.1">
    <property type="nucleotide sequence ID" value="NZ_CAKXZT010000013.1"/>
</dbReference>
<evidence type="ECO:0000313" key="2">
    <source>
        <dbReference type="EMBL" id="CAH2395505.1"/>
    </source>
</evidence>